<proteinExistence type="predicted"/>
<evidence type="ECO:0000313" key="7">
    <source>
        <dbReference type="Proteomes" id="UP000694844"/>
    </source>
</evidence>
<dbReference type="Gene3D" id="1.10.1450.10">
    <property type="entry name" value="Tetraspanin"/>
    <property type="match status" value="1"/>
</dbReference>
<evidence type="ECO:0000256" key="4">
    <source>
        <dbReference type="ARBA" id="ARBA00023136"/>
    </source>
</evidence>
<dbReference type="InterPro" id="IPR008952">
    <property type="entry name" value="Tetraspanin_EC2_sf"/>
</dbReference>
<dbReference type="RefSeq" id="XP_022318035.1">
    <property type="nucleotide sequence ID" value="XM_022462327.1"/>
</dbReference>
<evidence type="ECO:0000256" key="2">
    <source>
        <dbReference type="ARBA" id="ARBA00022692"/>
    </source>
</evidence>
<feature type="transmembrane region" description="Helical" evidence="6">
    <location>
        <begin position="380"/>
        <end position="401"/>
    </location>
</feature>
<dbReference type="GO" id="GO:0005886">
    <property type="term" value="C:plasma membrane"/>
    <property type="evidence" value="ECO:0007669"/>
    <property type="project" value="TreeGrafter"/>
</dbReference>
<evidence type="ECO:0000256" key="5">
    <source>
        <dbReference type="SAM" id="MobiDB-lite"/>
    </source>
</evidence>
<dbReference type="InterPro" id="IPR018499">
    <property type="entry name" value="Tetraspanin/Peripherin"/>
</dbReference>
<keyword evidence="3 6" id="KW-1133">Transmembrane helix</keyword>
<evidence type="ECO:0000256" key="3">
    <source>
        <dbReference type="ARBA" id="ARBA00022989"/>
    </source>
</evidence>
<dbReference type="KEGG" id="cvn:111121175"/>
<evidence type="ECO:0000256" key="1">
    <source>
        <dbReference type="ARBA" id="ARBA00004141"/>
    </source>
</evidence>
<feature type="transmembrane region" description="Helical" evidence="6">
    <location>
        <begin position="144"/>
        <end position="164"/>
    </location>
</feature>
<keyword evidence="7" id="KW-1185">Reference proteome</keyword>
<accession>A0A8B8CQI4</accession>
<protein>
    <submittedName>
        <fullName evidence="8">Tetraspanin-18-like isoform X1</fullName>
    </submittedName>
</protein>
<dbReference type="GeneID" id="111121175"/>
<dbReference type="Pfam" id="PF00335">
    <property type="entry name" value="Tetraspanin"/>
    <property type="match status" value="1"/>
</dbReference>
<keyword evidence="4 6" id="KW-0472">Membrane</keyword>
<dbReference type="PANTHER" id="PTHR19282:SF544">
    <property type="entry name" value="TETRASPANIN"/>
    <property type="match status" value="1"/>
</dbReference>
<feature type="region of interest" description="Disordered" evidence="5">
    <location>
        <begin position="55"/>
        <end position="123"/>
    </location>
</feature>
<dbReference type="SUPFAM" id="SSF48652">
    <property type="entry name" value="Tetraspanin"/>
    <property type="match status" value="1"/>
</dbReference>
<dbReference type="AlphaFoldDB" id="A0A8B8CQI4"/>
<comment type="subcellular location">
    <subcellularLocation>
        <location evidence="1">Membrane</location>
        <topology evidence="1">Multi-pass membrane protein</topology>
    </subcellularLocation>
</comment>
<evidence type="ECO:0000313" key="8">
    <source>
        <dbReference type="RefSeq" id="XP_022318035.1"/>
    </source>
</evidence>
<organism evidence="7 8">
    <name type="scientific">Crassostrea virginica</name>
    <name type="common">Eastern oyster</name>
    <dbReference type="NCBI Taxonomy" id="6565"/>
    <lineage>
        <taxon>Eukaryota</taxon>
        <taxon>Metazoa</taxon>
        <taxon>Spiralia</taxon>
        <taxon>Lophotrochozoa</taxon>
        <taxon>Mollusca</taxon>
        <taxon>Bivalvia</taxon>
        <taxon>Autobranchia</taxon>
        <taxon>Pteriomorphia</taxon>
        <taxon>Ostreida</taxon>
        <taxon>Ostreoidea</taxon>
        <taxon>Ostreidae</taxon>
        <taxon>Crassostrea</taxon>
    </lineage>
</organism>
<dbReference type="Proteomes" id="UP000694844">
    <property type="component" value="Chromosome 2"/>
</dbReference>
<reference evidence="8" key="1">
    <citation type="submission" date="2025-08" db="UniProtKB">
        <authorList>
            <consortium name="RefSeq"/>
        </authorList>
    </citation>
    <scope>IDENTIFICATION</scope>
    <source>
        <tissue evidence="8">Whole sample</tissue>
    </source>
</reference>
<sequence>MNYSTHAKPSSSCEPVQEPPYYHAFDDRPAEDLTNIVRVEKKVRRLVDTFEAEPSEEVMALTSLPEKEKGDKKDKKKRRASDKRASEKLLPNNHKSQPLRGGPEQNHIDDGYHKQRRDHRIRSVTSEQERDSCFLCLRNALHCYNVVVLIMGCGLLGVGIWLLVTDFSAREITVIINSDMFEIGTYMILAGGGLVALLAFCGCCGTMREDKCILGFYGVVLAMVFLALLAGGAMAFLFREKISEDIKTKLESTLQTQYGQDVRGNTTNRLITDAWDSMQRKFECCGPYSLDEDGEDLRGAKSWDFYKSTHWYMTKSQKYPMVPESCCIEGADKQKCQGQTIIIKGPPNYGPSNLPKKFESHLHTEGCYEKVKMYLTEYSLILGGVAFGVPLFLIVGSIIAFCLCAKVKKSDTSFDEEDI</sequence>
<name>A0A8B8CQI4_CRAVI</name>
<feature type="compositionally biased region" description="Polar residues" evidence="5">
    <location>
        <begin position="1"/>
        <end position="14"/>
    </location>
</feature>
<evidence type="ECO:0000256" key="6">
    <source>
        <dbReference type="SAM" id="Phobius"/>
    </source>
</evidence>
<dbReference type="PANTHER" id="PTHR19282">
    <property type="entry name" value="TETRASPANIN"/>
    <property type="match status" value="1"/>
</dbReference>
<feature type="region of interest" description="Disordered" evidence="5">
    <location>
        <begin position="1"/>
        <end position="34"/>
    </location>
</feature>
<keyword evidence="2 6" id="KW-0812">Transmembrane</keyword>
<dbReference type="PRINTS" id="PR00259">
    <property type="entry name" value="TMFOUR"/>
</dbReference>
<feature type="transmembrane region" description="Helical" evidence="6">
    <location>
        <begin position="185"/>
        <end position="208"/>
    </location>
</feature>
<dbReference type="OrthoDB" id="438211at2759"/>
<feature type="transmembrane region" description="Helical" evidence="6">
    <location>
        <begin position="214"/>
        <end position="238"/>
    </location>
</feature>
<gene>
    <name evidence="8" type="primary">LOC111121175</name>
</gene>